<evidence type="ECO:0000256" key="2">
    <source>
        <dbReference type="ARBA" id="ARBA00004613"/>
    </source>
</evidence>
<dbReference type="Gene3D" id="3.10.450.490">
    <property type="match status" value="1"/>
</dbReference>
<comment type="similarity">
    <text evidence="3">Belongs to the peptidase M4 family.</text>
</comment>
<dbReference type="Proteomes" id="UP001595616">
    <property type="component" value="Unassembled WGS sequence"/>
</dbReference>
<evidence type="ECO:0000259" key="15">
    <source>
        <dbReference type="Pfam" id="PF02868"/>
    </source>
</evidence>
<dbReference type="Pfam" id="PF07504">
    <property type="entry name" value="FTP"/>
    <property type="match status" value="1"/>
</dbReference>
<dbReference type="Gene3D" id="2.120.10.30">
    <property type="entry name" value="TolB, C-terminal domain"/>
    <property type="match status" value="1"/>
</dbReference>
<dbReference type="PRINTS" id="PR00730">
    <property type="entry name" value="THERMOLYSIN"/>
</dbReference>
<keyword evidence="6" id="KW-0479">Metal-binding</keyword>
<feature type="domain" description="PepSY" evidence="16">
    <location>
        <begin position="214"/>
        <end position="255"/>
    </location>
</feature>
<dbReference type="PANTHER" id="PTHR33794:SF3">
    <property type="entry name" value="NEUTRAL PROTEASE B"/>
    <property type="match status" value="1"/>
</dbReference>
<dbReference type="Gene3D" id="1.10.390.10">
    <property type="entry name" value="Neutral Protease Domain 2"/>
    <property type="match status" value="1"/>
</dbReference>
<feature type="chain" id="PRO_5045809448" evidence="13">
    <location>
        <begin position="20"/>
        <end position="1158"/>
    </location>
</feature>
<dbReference type="InterPro" id="IPR023612">
    <property type="entry name" value="Peptidase_M4"/>
</dbReference>
<protein>
    <submittedName>
        <fullName evidence="18">M4 family metallopeptidase</fullName>
    </submittedName>
</protein>
<dbReference type="InterPro" id="IPR001570">
    <property type="entry name" value="Peptidase_M4_C_domain"/>
</dbReference>
<dbReference type="Gene3D" id="3.10.170.10">
    <property type="match status" value="1"/>
</dbReference>
<dbReference type="EMBL" id="JBHRYQ010000001">
    <property type="protein sequence ID" value="MFC3810748.1"/>
    <property type="molecule type" value="Genomic_DNA"/>
</dbReference>
<dbReference type="InterPro" id="IPR050728">
    <property type="entry name" value="Zinc_Metalloprotease_M4"/>
</dbReference>
<evidence type="ECO:0000256" key="5">
    <source>
        <dbReference type="ARBA" id="ARBA00022670"/>
    </source>
</evidence>
<feature type="domain" description="Peptidase M4" evidence="14">
    <location>
        <begin position="269"/>
        <end position="429"/>
    </location>
</feature>
<dbReference type="SUPFAM" id="SSF55486">
    <property type="entry name" value="Metalloproteases ('zincins'), catalytic domain"/>
    <property type="match status" value="1"/>
</dbReference>
<comment type="cofactor">
    <cofactor evidence="1">
        <name>Zn(2+)</name>
        <dbReference type="ChEBI" id="CHEBI:29105"/>
    </cofactor>
</comment>
<feature type="domain" description="Peptidase M4 C-terminal" evidence="15">
    <location>
        <begin position="432"/>
        <end position="591"/>
    </location>
</feature>
<dbReference type="InterPro" id="IPR011042">
    <property type="entry name" value="6-blade_b-propeller_TolB-like"/>
</dbReference>
<evidence type="ECO:0000256" key="6">
    <source>
        <dbReference type="ARBA" id="ARBA00022723"/>
    </source>
</evidence>
<dbReference type="Pfam" id="PF03413">
    <property type="entry name" value="PepSY"/>
    <property type="match status" value="1"/>
</dbReference>
<dbReference type="InterPro" id="IPR011096">
    <property type="entry name" value="FTP_domain"/>
</dbReference>
<dbReference type="Gene3D" id="3.10.450.40">
    <property type="match status" value="1"/>
</dbReference>
<dbReference type="Pfam" id="PF01447">
    <property type="entry name" value="Peptidase_M4"/>
    <property type="match status" value="1"/>
</dbReference>
<evidence type="ECO:0000256" key="4">
    <source>
        <dbReference type="ARBA" id="ARBA00022525"/>
    </source>
</evidence>
<dbReference type="InterPro" id="IPR025711">
    <property type="entry name" value="PepSY"/>
</dbReference>
<feature type="region of interest" description="Disordered" evidence="12">
    <location>
        <begin position="596"/>
        <end position="615"/>
    </location>
</feature>
<keyword evidence="19" id="KW-1185">Reference proteome</keyword>
<evidence type="ECO:0000256" key="3">
    <source>
        <dbReference type="ARBA" id="ARBA00009388"/>
    </source>
</evidence>
<keyword evidence="8" id="KW-0378">Hydrolase</keyword>
<evidence type="ECO:0000259" key="17">
    <source>
        <dbReference type="Pfam" id="PF07504"/>
    </source>
</evidence>
<evidence type="ECO:0000313" key="19">
    <source>
        <dbReference type="Proteomes" id="UP001595616"/>
    </source>
</evidence>
<dbReference type="CDD" id="cd09597">
    <property type="entry name" value="M4_TLP"/>
    <property type="match status" value="1"/>
</dbReference>
<keyword evidence="5" id="KW-0645">Protease</keyword>
<dbReference type="RefSeq" id="WP_379837135.1">
    <property type="nucleotide sequence ID" value="NZ_JBHRYQ010000001.1"/>
</dbReference>
<keyword evidence="11" id="KW-0482">Metalloprotease</keyword>
<comment type="caution">
    <text evidence="18">The sequence shown here is derived from an EMBL/GenBank/DDBJ whole genome shotgun (WGS) entry which is preliminary data.</text>
</comment>
<gene>
    <name evidence="18" type="ORF">ACFOOI_08785</name>
</gene>
<evidence type="ECO:0000256" key="9">
    <source>
        <dbReference type="ARBA" id="ARBA00022833"/>
    </source>
</evidence>
<keyword evidence="7 13" id="KW-0732">Signal</keyword>
<dbReference type="InterPro" id="IPR027268">
    <property type="entry name" value="Peptidase_M4/M1_CTD_sf"/>
</dbReference>
<evidence type="ECO:0000259" key="16">
    <source>
        <dbReference type="Pfam" id="PF03413"/>
    </source>
</evidence>
<evidence type="ECO:0000259" key="14">
    <source>
        <dbReference type="Pfam" id="PF01447"/>
    </source>
</evidence>
<accession>A0ABV7YXS8</accession>
<dbReference type="Pfam" id="PF02868">
    <property type="entry name" value="Peptidase_M4_C"/>
    <property type="match status" value="1"/>
</dbReference>
<feature type="compositionally biased region" description="Low complexity" evidence="12">
    <location>
        <begin position="596"/>
        <end position="612"/>
    </location>
</feature>
<name>A0ABV7YXS8_9BACT</name>
<keyword evidence="10" id="KW-0106">Calcium</keyword>
<organism evidence="18 19">
    <name type="scientific">Lacihabitans lacunae</name>
    <dbReference type="NCBI Taxonomy" id="1028214"/>
    <lineage>
        <taxon>Bacteria</taxon>
        <taxon>Pseudomonadati</taxon>
        <taxon>Bacteroidota</taxon>
        <taxon>Cytophagia</taxon>
        <taxon>Cytophagales</taxon>
        <taxon>Leadbetterellaceae</taxon>
        <taxon>Lacihabitans</taxon>
    </lineage>
</organism>
<proteinExistence type="inferred from homology"/>
<evidence type="ECO:0000256" key="12">
    <source>
        <dbReference type="SAM" id="MobiDB-lite"/>
    </source>
</evidence>
<dbReference type="InterPro" id="IPR026444">
    <property type="entry name" value="Secre_tail"/>
</dbReference>
<sequence length="1158" mass="126819">MKKYIFFTFYILNTSLLFAQNSFKEKKRTSSGTKPVGEFLSIDGRGEAVLSPKFSKTLPVVNTKNVIRDPEDGSVIFVSYPSFSKNIKNAKVNISQQRVDFLESIKADLKIGKPQDEFRLVAENTDADGITHIRINQAYKGLPIYGGEAILHTNKQGNLEILSGKIFKTPKLNVEPMFSKNKAIVYAINDLKKITIVQKKGMVNSFLEMEADKAELKILIENQKPTLVYEVFVKPNILERWVYMIDAKSGKVLSKYNHTCTLDGTFKTTAKDLNGINQTFNIVQSGQNYFMVDPTKKMYAATQSSLPNKPVGAIWTIDASNSKISDDNMQLSQITSSNGISWSPTAVSAHTNASVCYDYYLSKFNRNSLNASGGNIISVINIADEDGKGMDNAYWNGQFMGYGNGRDGFKPLAGALDVAGHEMTHGVVENTAKLEYRNQSGALNESFADIFGALIDRDDWTLGEDVVKSNVFPSGALRSLENPNQGGKNDPGYQPKTMAQYEYLRDTPSEDNGGVHINSGIPNYAFYRFATAAGMNKDKAEKVYYRVLTNYLTRTSKFVDLRLAVVQSAKDLYGEGQEFAAAKAAFDAVGILDPSNTNGNTGGTTAPTDNTNENTLPVNPGTESLVVFDPRNVDQSLYSGPFTNNANYAKITNALGCLNKPSVTDDGSFVYFVGNDKHIYRVDLVKGGNPVKLTDSPSWRNAAISKDGKRLAALSSQIDNNVYVFNLENGKNAKFKLFNPTYSTGVSTGEVQYADSFEWDYTGEYIVYDAFNSAKSLFSNIEFWDVGILKAWDAGKKDFGTGSIEKMFTNLDEGDNIGNPALAKTNSNIYAFDYFSSTDDQFYVLAINFGKSTDNIKVVAENNEIGYPDFNKSDKLLAFNAKDGNTFIVKAATMASDKITVSGTPVTLFTDAKWAVWFAAGTRALPSKVEQVITVNSITDKQPGASFNIVATTTSKLALNYVVKSGDATINGTTIKLGNTPGKVTIQVIQLGNSQYSESSAQVSFCIVPPKPSLVDNGTTVTASGGTLYQFYINNSPIGGQTTNPTFKKDFVGSYSVRNVTADGCLSDFSNLIGVTALANEPENGPQVNVWPNPTEEKLFFEIPNNEKLIKAVLFDQNGKALIETLTNQMILKDISTGVYLLNINTEVGNYSVKVIKK</sequence>
<evidence type="ECO:0000256" key="10">
    <source>
        <dbReference type="ARBA" id="ARBA00022837"/>
    </source>
</evidence>
<evidence type="ECO:0000256" key="13">
    <source>
        <dbReference type="SAM" id="SignalP"/>
    </source>
</evidence>
<reference evidence="19" key="1">
    <citation type="journal article" date="2019" name="Int. J. Syst. Evol. Microbiol.">
        <title>The Global Catalogue of Microorganisms (GCM) 10K type strain sequencing project: providing services to taxonomists for standard genome sequencing and annotation.</title>
        <authorList>
            <consortium name="The Broad Institute Genomics Platform"/>
            <consortium name="The Broad Institute Genome Sequencing Center for Infectious Disease"/>
            <person name="Wu L."/>
            <person name="Ma J."/>
        </authorList>
    </citation>
    <scope>NUCLEOTIDE SEQUENCE [LARGE SCALE GENOMIC DNA]</scope>
    <source>
        <strain evidence="19">CECT 7956</strain>
    </source>
</reference>
<comment type="subcellular location">
    <subcellularLocation>
        <location evidence="2">Secreted</location>
    </subcellularLocation>
</comment>
<evidence type="ECO:0000256" key="11">
    <source>
        <dbReference type="ARBA" id="ARBA00023049"/>
    </source>
</evidence>
<evidence type="ECO:0000313" key="18">
    <source>
        <dbReference type="EMBL" id="MFC3810748.1"/>
    </source>
</evidence>
<dbReference type="SUPFAM" id="SSF82171">
    <property type="entry name" value="DPP6 N-terminal domain-like"/>
    <property type="match status" value="1"/>
</dbReference>
<dbReference type="NCBIfam" id="TIGR04183">
    <property type="entry name" value="Por_Secre_tail"/>
    <property type="match status" value="1"/>
</dbReference>
<feature type="domain" description="FTP" evidence="17">
    <location>
        <begin position="116"/>
        <end position="160"/>
    </location>
</feature>
<dbReference type="InterPro" id="IPR013856">
    <property type="entry name" value="Peptidase_M4_domain"/>
</dbReference>
<feature type="signal peptide" evidence="13">
    <location>
        <begin position="1"/>
        <end position="19"/>
    </location>
</feature>
<dbReference type="PANTHER" id="PTHR33794">
    <property type="entry name" value="BACILLOLYSIN"/>
    <property type="match status" value="1"/>
</dbReference>
<evidence type="ECO:0000256" key="1">
    <source>
        <dbReference type="ARBA" id="ARBA00001947"/>
    </source>
</evidence>
<evidence type="ECO:0000256" key="8">
    <source>
        <dbReference type="ARBA" id="ARBA00022801"/>
    </source>
</evidence>
<keyword evidence="9" id="KW-0862">Zinc</keyword>
<keyword evidence="4" id="KW-0964">Secreted</keyword>
<evidence type="ECO:0000256" key="7">
    <source>
        <dbReference type="ARBA" id="ARBA00022729"/>
    </source>
</evidence>